<sequence length="105" mass="11107">MATKTVVTLVDDIDGTDADETVAFTIDGTSYEIDLSADNAAAFRAALQPYVDAARRAPGRGGRRGAVTTAPSKEIRAWAEANGINVPARGRIPATVQERYRTANA</sequence>
<dbReference type="Gene3D" id="4.10.320.10">
    <property type="entry name" value="E3-binding domain"/>
    <property type="match status" value="1"/>
</dbReference>
<accession>A0A917PVY3</accession>
<proteinExistence type="predicted"/>
<evidence type="ECO:0000313" key="5">
    <source>
        <dbReference type="Proteomes" id="UP000636956"/>
    </source>
</evidence>
<comment type="caution">
    <text evidence="4">The sequence shown here is derived from an EMBL/GenBank/DDBJ whole genome shotgun (WGS) entry which is preliminary data.</text>
</comment>
<dbReference type="Gene3D" id="3.30.60.230">
    <property type="entry name" value="Lsr2, dimerization domain"/>
    <property type="match status" value="1"/>
</dbReference>
<evidence type="ECO:0000313" key="4">
    <source>
        <dbReference type="EMBL" id="GGJ93702.1"/>
    </source>
</evidence>
<dbReference type="Pfam" id="PF11774">
    <property type="entry name" value="Lsr2"/>
    <property type="match status" value="1"/>
</dbReference>
<keyword evidence="5" id="KW-1185">Reference proteome</keyword>
<dbReference type="Pfam" id="PF23359">
    <property type="entry name" value="Lsr2_DNA-bd"/>
    <property type="match status" value="1"/>
</dbReference>
<dbReference type="GO" id="GO:0003677">
    <property type="term" value="F:DNA binding"/>
    <property type="evidence" value="ECO:0007669"/>
    <property type="project" value="UniProtKB-KW"/>
</dbReference>
<dbReference type="EMBL" id="BMMD01000036">
    <property type="protein sequence ID" value="GGJ93702.1"/>
    <property type="molecule type" value="Genomic_DNA"/>
</dbReference>
<protein>
    <submittedName>
        <fullName evidence="4">Lsr2 family protein</fullName>
    </submittedName>
</protein>
<dbReference type="GO" id="GO:0016746">
    <property type="term" value="F:acyltransferase activity"/>
    <property type="evidence" value="ECO:0007669"/>
    <property type="project" value="InterPro"/>
</dbReference>
<dbReference type="InterPro" id="IPR055370">
    <property type="entry name" value="Lsr2_DNA-bd"/>
</dbReference>
<reference evidence="4" key="2">
    <citation type="submission" date="2020-09" db="EMBL/GenBank/DDBJ databases">
        <authorList>
            <person name="Sun Q."/>
            <person name="Zhou Y."/>
        </authorList>
    </citation>
    <scope>NUCLEOTIDE SEQUENCE</scope>
    <source>
        <strain evidence="4">CGMCC 1.8984</strain>
    </source>
</reference>
<evidence type="ECO:0000259" key="2">
    <source>
        <dbReference type="Pfam" id="PF11774"/>
    </source>
</evidence>
<gene>
    <name evidence="4" type="ORF">GCM10011372_35180</name>
</gene>
<feature type="domain" description="Lsr2 dimerization" evidence="2">
    <location>
        <begin position="1"/>
        <end position="57"/>
    </location>
</feature>
<reference evidence="4" key="1">
    <citation type="journal article" date="2014" name="Int. J. Syst. Evol. Microbiol.">
        <title>Complete genome sequence of Corynebacterium casei LMG S-19264T (=DSM 44701T), isolated from a smear-ripened cheese.</title>
        <authorList>
            <consortium name="US DOE Joint Genome Institute (JGI-PGF)"/>
            <person name="Walter F."/>
            <person name="Albersmeier A."/>
            <person name="Kalinowski J."/>
            <person name="Ruckert C."/>
        </authorList>
    </citation>
    <scope>NUCLEOTIDE SEQUENCE</scope>
    <source>
        <strain evidence="4">CGMCC 1.8984</strain>
    </source>
</reference>
<name>A0A917PVY3_9MICO</name>
<dbReference type="AlphaFoldDB" id="A0A917PVY3"/>
<keyword evidence="1" id="KW-0238">DNA-binding</keyword>
<evidence type="ECO:0000259" key="3">
    <source>
        <dbReference type="Pfam" id="PF23359"/>
    </source>
</evidence>
<dbReference type="Proteomes" id="UP000636956">
    <property type="component" value="Unassembled WGS sequence"/>
</dbReference>
<dbReference type="InterPro" id="IPR024412">
    <property type="entry name" value="Lsr2_dim_dom"/>
</dbReference>
<feature type="domain" description="Lsr2 DNA-binding" evidence="3">
    <location>
        <begin position="71"/>
        <end position="103"/>
    </location>
</feature>
<organism evidence="4 5">
    <name type="scientific">Agromyces bauzanensis</name>
    <dbReference type="NCBI Taxonomy" id="1308924"/>
    <lineage>
        <taxon>Bacteria</taxon>
        <taxon>Bacillati</taxon>
        <taxon>Actinomycetota</taxon>
        <taxon>Actinomycetes</taxon>
        <taxon>Micrococcales</taxon>
        <taxon>Microbacteriaceae</taxon>
        <taxon>Agromyces</taxon>
    </lineage>
</organism>
<dbReference type="InterPro" id="IPR036625">
    <property type="entry name" value="E3-bd_dom_sf"/>
</dbReference>
<dbReference type="InterPro" id="IPR042261">
    <property type="entry name" value="Lsr2-like_dimerization"/>
</dbReference>
<dbReference type="RefSeq" id="WP_188744705.1">
    <property type="nucleotide sequence ID" value="NZ_BAABFW010000042.1"/>
</dbReference>
<evidence type="ECO:0000256" key="1">
    <source>
        <dbReference type="ARBA" id="ARBA00023125"/>
    </source>
</evidence>